<gene>
    <name evidence="3" type="ORF">A6K76_13710</name>
</gene>
<keyword evidence="4" id="KW-1185">Reference proteome</keyword>
<keyword evidence="2" id="KW-1133">Transmembrane helix</keyword>
<keyword evidence="2" id="KW-0472">Membrane</keyword>
<accession>A0A1C0YM70</accession>
<feature type="region of interest" description="Disordered" evidence="1">
    <location>
        <begin position="69"/>
        <end position="94"/>
    </location>
</feature>
<feature type="compositionally biased region" description="Polar residues" evidence="1">
    <location>
        <begin position="128"/>
        <end position="149"/>
    </location>
</feature>
<comment type="caution">
    <text evidence="3">The sequence shown here is derived from an EMBL/GenBank/DDBJ whole genome shotgun (WGS) entry which is preliminary data.</text>
</comment>
<dbReference type="OrthoDB" id="2452361at2"/>
<feature type="compositionally biased region" description="Low complexity" evidence="1">
    <location>
        <begin position="150"/>
        <end position="169"/>
    </location>
</feature>
<dbReference type="Proteomes" id="UP000093482">
    <property type="component" value="Unassembled WGS sequence"/>
</dbReference>
<evidence type="ECO:0000313" key="4">
    <source>
        <dbReference type="Proteomes" id="UP000093482"/>
    </source>
</evidence>
<feature type="region of interest" description="Disordered" evidence="1">
    <location>
        <begin position="128"/>
        <end position="225"/>
    </location>
</feature>
<evidence type="ECO:0000256" key="1">
    <source>
        <dbReference type="SAM" id="MobiDB-lite"/>
    </source>
</evidence>
<dbReference type="RefSeq" id="WP_066465639.1">
    <property type="nucleotide sequence ID" value="NZ_MATO01000052.1"/>
</dbReference>
<feature type="compositionally biased region" description="Low complexity" evidence="1">
    <location>
        <begin position="201"/>
        <end position="220"/>
    </location>
</feature>
<sequence>MKKWKWFLVIVLVMFLAIGGTALYFLKFKTYDVADENVDAVLEEHFELELPDGKVIVVDADGNIVEEKTTTAPTETTETTETTPTTPTPLPVGAKVNEDGATVTLPDGQVVANDTTLPAGATVSEQGVATLPTGETTQIEYVTPTQNGETTTATGDGSTQTTDDASTAGENASTNDGTVATDETPQINGETSGGADDNNEGSAPNTSGGTTPSTPPAANGKPTVSDIKNKYASSFDSLESQATAKLNSLIGTAKSEYVQSQQSGEGVSYAYFYQKYYGAAMSLEANTDSAFNALLAVVKSDLQQNGYDATYANSFVTEYEAAKKAREASILNQIK</sequence>
<keyword evidence="2" id="KW-0812">Transmembrane</keyword>
<evidence type="ECO:0000256" key="2">
    <source>
        <dbReference type="SAM" id="Phobius"/>
    </source>
</evidence>
<proteinExistence type="predicted"/>
<feature type="compositionally biased region" description="Polar residues" evidence="1">
    <location>
        <begin position="170"/>
        <end position="190"/>
    </location>
</feature>
<feature type="compositionally biased region" description="Low complexity" evidence="1">
    <location>
        <begin position="70"/>
        <end position="85"/>
    </location>
</feature>
<name>A0A1C0YM70_9BACL</name>
<dbReference type="AlphaFoldDB" id="A0A1C0YM70"/>
<dbReference type="EMBL" id="MATO01000052">
    <property type="protein sequence ID" value="OCS88260.1"/>
    <property type="molecule type" value="Genomic_DNA"/>
</dbReference>
<evidence type="ECO:0000313" key="3">
    <source>
        <dbReference type="EMBL" id="OCS88260.1"/>
    </source>
</evidence>
<feature type="transmembrane region" description="Helical" evidence="2">
    <location>
        <begin position="6"/>
        <end position="26"/>
    </location>
</feature>
<protein>
    <submittedName>
        <fullName evidence="3">Uncharacterized protein</fullName>
    </submittedName>
</protein>
<reference evidence="3 4" key="1">
    <citation type="submission" date="2016-07" db="EMBL/GenBank/DDBJ databases">
        <title>Caryophanon latum genome sequencing.</title>
        <authorList>
            <person name="Verma A."/>
            <person name="Pal Y."/>
            <person name="Krishnamurthi S."/>
        </authorList>
    </citation>
    <scope>NUCLEOTIDE SEQUENCE [LARGE SCALE GENOMIC DNA]</scope>
    <source>
        <strain evidence="3 4">DSM 14151</strain>
    </source>
</reference>
<organism evidence="3 4">
    <name type="scientific">Caryophanon latum</name>
    <dbReference type="NCBI Taxonomy" id="33977"/>
    <lineage>
        <taxon>Bacteria</taxon>
        <taxon>Bacillati</taxon>
        <taxon>Bacillota</taxon>
        <taxon>Bacilli</taxon>
        <taxon>Bacillales</taxon>
        <taxon>Caryophanaceae</taxon>
        <taxon>Caryophanon</taxon>
    </lineage>
</organism>